<evidence type="ECO:0000313" key="1">
    <source>
        <dbReference type="EMBL" id="MBD7984246.1"/>
    </source>
</evidence>
<accession>A0ABR8U889</accession>
<protein>
    <recommendedName>
        <fullName evidence="3">Late embryogenesis abundant protein LEA-2 subgroup domain-containing protein</fullName>
    </recommendedName>
</protein>
<organism evidence="1 2">
    <name type="scientific">Sporosarcina quadrami</name>
    <dbReference type="NCBI Taxonomy" id="2762234"/>
    <lineage>
        <taxon>Bacteria</taxon>
        <taxon>Bacillati</taxon>
        <taxon>Bacillota</taxon>
        <taxon>Bacilli</taxon>
        <taxon>Bacillales</taxon>
        <taxon>Caryophanaceae</taxon>
        <taxon>Sporosarcina</taxon>
    </lineage>
</organism>
<dbReference type="Proteomes" id="UP000626786">
    <property type="component" value="Unassembled WGS sequence"/>
</dbReference>
<keyword evidence="2" id="KW-1185">Reference proteome</keyword>
<reference evidence="1 2" key="1">
    <citation type="submission" date="2020-08" db="EMBL/GenBank/DDBJ databases">
        <title>A Genomic Blueprint of the Chicken Gut Microbiome.</title>
        <authorList>
            <person name="Gilroy R."/>
            <person name="Ravi A."/>
            <person name="Getino M."/>
            <person name="Pursley I."/>
            <person name="Horton D.L."/>
            <person name="Alikhan N.-F."/>
            <person name="Baker D."/>
            <person name="Gharbi K."/>
            <person name="Hall N."/>
            <person name="Watson M."/>
            <person name="Adriaenssens E.M."/>
            <person name="Foster-Nyarko E."/>
            <person name="Jarju S."/>
            <person name="Secka A."/>
            <person name="Antonio M."/>
            <person name="Oren A."/>
            <person name="Chaudhuri R."/>
            <person name="La Ragione R.M."/>
            <person name="Hildebrand F."/>
            <person name="Pallen M.J."/>
        </authorList>
    </citation>
    <scope>NUCLEOTIDE SEQUENCE [LARGE SCALE GENOMIC DNA]</scope>
    <source>
        <strain evidence="1 2">Sa2YVA2</strain>
    </source>
</reference>
<proteinExistence type="predicted"/>
<dbReference type="RefSeq" id="WP_191693949.1">
    <property type="nucleotide sequence ID" value="NZ_JACSQN010000005.1"/>
</dbReference>
<dbReference type="PROSITE" id="PS51257">
    <property type="entry name" value="PROKAR_LIPOPROTEIN"/>
    <property type="match status" value="1"/>
</dbReference>
<gene>
    <name evidence="1" type="ORF">H9649_06625</name>
</gene>
<evidence type="ECO:0008006" key="3">
    <source>
        <dbReference type="Google" id="ProtNLM"/>
    </source>
</evidence>
<evidence type="ECO:0000313" key="2">
    <source>
        <dbReference type="Proteomes" id="UP000626786"/>
    </source>
</evidence>
<comment type="caution">
    <text evidence="1">The sequence shown here is derived from an EMBL/GenBank/DDBJ whole genome shotgun (WGS) entry which is preliminary data.</text>
</comment>
<sequence length="154" mass="16971">MKNRLLIILSTVLFVLVGCSSIKEQFNDGNIVFNVVDTESTNEMQAYTIEIINKTGFDLTHLTFNLSYPIKTSNGSKSNPFGIEGKIDNSTVPVNIKSGEATTFSVFAPIAEVFSDTDLLDFENPSVKLKGYFKGENREIPFAVSGYLNVLSNN</sequence>
<name>A0ABR8U889_9BACL</name>
<dbReference type="EMBL" id="JACSQN010000005">
    <property type="protein sequence ID" value="MBD7984246.1"/>
    <property type="molecule type" value="Genomic_DNA"/>
</dbReference>